<dbReference type="SUPFAM" id="SSF48452">
    <property type="entry name" value="TPR-like"/>
    <property type="match status" value="1"/>
</dbReference>
<evidence type="ECO:0000256" key="1">
    <source>
        <dbReference type="ARBA" id="ARBA00004245"/>
    </source>
</evidence>
<dbReference type="GO" id="GO:0097431">
    <property type="term" value="C:mitotic spindle pole"/>
    <property type="evidence" value="ECO:0007669"/>
    <property type="project" value="TreeGrafter"/>
</dbReference>
<evidence type="ECO:0000256" key="4">
    <source>
        <dbReference type="ARBA" id="ARBA00022737"/>
    </source>
</evidence>
<gene>
    <name evidence="9" type="ORF">SAE01_09750</name>
</gene>
<evidence type="ECO:0000256" key="7">
    <source>
        <dbReference type="ARBA" id="ARBA00039966"/>
    </source>
</evidence>
<reference evidence="9 10" key="1">
    <citation type="submission" date="2019-07" db="EMBL/GenBank/DDBJ databases">
        <title>Whole genome shotgun sequence of Segetibacter aerophilus NBRC 106135.</title>
        <authorList>
            <person name="Hosoyama A."/>
            <person name="Uohara A."/>
            <person name="Ohji S."/>
            <person name="Ichikawa N."/>
        </authorList>
    </citation>
    <scope>NUCLEOTIDE SEQUENCE [LARGE SCALE GENOMIC DNA]</scope>
    <source>
        <strain evidence="9 10">NBRC 106135</strain>
    </source>
</reference>
<evidence type="ECO:0000313" key="10">
    <source>
        <dbReference type="Proteomes" id="UP000321513"/>
    </source>
</evidence>
<comment type="caution">
    <text evidence="9">The sequence shown here is derived from an EMBL/GenBank/DDBJ whole genome shotgun (WGS) entry which is preliminary data.</text>
</comment>
<protein>
    <recommendedName>
        <fullName evidence="7">Regulator of microtubule dynamics protein 1</fullName>
    </recommendedName>
    <alternativeName>
        <fullName evidence="8">Protein FAM82B</fullName>
    </alternativeName>
</protein>
<evidence type="ECO:0000256" key="3">
    <source>
        <dbReference type="ARBA" id="ARBA00022490"/>
    </source>
</evidence>
<dbReference type="PANTHER" id="PTHR16056:SF16">
    <property type="entry name" value="REGULATOR OF MICROTUBULE DYNAMICS PROTEIN 1"/>
    <property type="match status" value="1"/>
</dbReference>
<keyword evidence="6" id="KW-0206">Cytoskeleton</keyword>
<evidence type="ECO:0000256" key="5">
    <source>
        <dbReference type="ARBA" id="ARBA00022803"/>
    </source>
</evidence>
<dbReference type="InterPro" id="IPR011990">
    <property type="entry name" value="TPR-like_helical_dom_sf"/>
</dbReference>
<evidence type="ECO:0000313" key="9">
    <source>
        <dbReference type="EMBL" id="GEO08479.1"/>
    </source>
</evidence>
<evidence type="ECO:0000256" key="8">
    <source>
        <dbReference type="ARBA" id="ARBA00041958"/>
    </source>
</evidence>
<dbReference type="OrthoDB" id="9813878at2"/>
<comment type="subunit">
    <text evidence="2">Interacts with microtubules.</text>
</comment>
<dbReference type="InterPro" id="IPR049039">
    <property type="entry name" value="RMD1-3_a_helical_rpt"/>
</dbReference>
<keyword evidence="10" id="KW-1185">Reference proteome</keyword>
<evidence type="ECO:0000256" key="2">
    <source>
        <dbReference type="ARBA" id="ARBA00011375"/>
    </source>
</evidence>
<name>A0A512B966_9BACT</name>
<evidence type="ECO:0000256" key="6">
    <source>
        <dbReference type="ARBA" id="ARBA00023212"/>
    </source>
</evidence>
<accession>A0A512B966</accession>
<dbReference type="EMBL" id="BJYT01000002">
    <property type="protein sequence ID" value="GEO08479.1"/>
    <property type="molecule type" value="Genomic_DNA"/>
</dbReference>
<comment type="subcellular location">
    <subcellularLocation>
        <location evidence="1">Cytoplasm</location>
        <location evidence="1">Cytoskeleton</location>
    </subcellularLocation>
</comment>
<dbReference type="Gene3D" id="1.25.40.10">
    <property type="entry name" value="Tetratricopeptide repeat domain"/>
    <property type="match status" value="1"/>
</dbReference>
<dbReference type="Proteomes" id="UP000321513">
    <property type="component" value="Unassembled WGS sequence"/>
</dbReference>
<organism evidence="9 10">
    <name type="scientific">Segetibacter aerophilus</name>
    <dbReference type="NCBI Taxonomy" id="670293"/>
    <lineage>
        <taxon>Bacteria</taxon>
        <taxon>Pseudomonadati</taxon>
        <taxon>Bacteroidota</taxon>
        <taxon>Chitinophagia</taxon>
        <taxon>Chitinophagales</taxon>
        <taxon>Chitinophagaceae</taxon>
        <taxon>Segetibacter</taxon>
    </lineage>
</organism>
<proteinExistence type="predicted"/>
<keyword evidence="5" id="KW-0802">TPR repeat</keyword>
<keyword evidence="3" id="KW-0963">Cytoplasm</keyword>
<keyword evidence="4" id="KW-0677">Repeat</keyword>
<sequence length="250" mass="27920">MKRLLVIAFIFLAGKVVAQDVEVLLKEASNLERSLKDEQALDKYKSVLLTDPSNLQSLVRASEISSSVGGRQVDKKARQEYYERAREYADKAVALNANSADANYVRAVAASKLSEVETENKKLANDIKEVKLYADKALAIDPNHGKANYVLGKFNFDMATFPWAKKAALKVLFGGIPDASLENAFKYMEKCKVLEPYYVLNFLDLAKAYKYDNQPSKAIPVLNQMVKLPTRTPDDVAIKAEGKKMLSEMQ</sequence>
<dbReference type="GO" id="GO:0005876">
    <property type="term" value="C:spindle microtubule"/>
    <property type="evidence" value="ECO:0007669"/>
    <property type="project" value="TreeGrafter"/>
</dbReference>
<dbReference type="PANTHER" id="PTHR16056">
    <property type="entry name" value="REGULATOR OF MICROTUBULE DYNAMICS PROTEIN"/>
    <property type="match status" value="1"/>
</dbReference>
<dbReference type="RefSeq" id="WP_147202535.1">
    <property type="nucleotide sequence ID" value="NZ_BJYT01000002.1"/>
</dbReference>
<dbReference type="Pfam" id="PF21033">
    <property type="entry name" value="RMD1-3"/>
    <property type="match status" value="1"/>
</dbReference>
<dbReference type="GO" id="GO:0005737">
    <property type="term" value="C:cytoplasm"/>
    <property type="evidence" value="ECO:0007669"/>
    <property type="project" value="TreeGrafter"/>
</dbReference>
<dbReference type="AlphaFoldDB" id="A0A512B966"/>
<dbReference type="GO" id="GO:0008017">
    <property type="term" value="F:microtubule binding"/>
    <property type="evidence" value="ECO:0007669"/>
    <property type="project" value="TreeGrafter"/>
</dbReference>